<protein>
    <recommendedName>
        <fullName evidence="3">HAD superfamily hydrolase (TIGR01549 family)</fullName>
    </recommendedName>
</protein>
<keyword evidence="2" id="KW-1185">Reference proteome</keyword>
<evidence type="ECO:0000313" key="2">
    <source>
        <dbReference type="Proteomes" id="UP000252174"/>
    </source>
</evidence>
<dbReference type="AlphaFoldDB" id="A0A369AJV1"/>
<dbReference type="Gene3D" id="3.40.50.1000">
    <property type="entry name" value="HAD superfamily/HAD-like"/>
    <property type="match status" value="1"/>
</dbReference>
<dbReference type="SUPFAM" id="SSF56784">
    <property type="entry name" value="HAD-like"/>
    <property type="match status" value="1"/>
</dbReference>
<accession>A0A369AJV1</accession>
<name>A0A369AJV1_9BURK</name>
<organism evidence="1 2">
    <name type="scientific">Extensimonas vulgaris</name>
    <dbReference type="NCBI Taxonomy" id="1031594"/>
    <lineage>
        <taxon>Bacteria</taxon>
        <taxon>Pseudomonadati</taxon>
        <taxon>Pseudomonadota</taxon>
        <taxon>Betaproteobacteria</taxon>
        <taxon>Burkholderiales</taxon>
        <taxon>Comamonadaceae</taxon>
        <taxon>Extensimonas</taxon>
    </lineage>
</organism>
<reference evidence="1 2" key="1">
    <citation type="submission" date="2018-07" db="EMBL/GenBank/DDBJ databases">
        <title>Genomic Encyclopedia of Type Strains, Phase IV (KMG-IV): sequencing the most valuable type-strain genomes for metagenomic binning, comparative biology and taxonomic classification.</title>
        <authorList>
            <person name="Goeker M."/>
        </authorList>
    </citation>
    <scope>NUCLEOTIDE SEQUENCE [LARGE SCALE GENOMIC DNA]</scope>
    <source>
        <strain evidence="1 2">DSM 100911</strain>
    </source>
</reference>
<dbReference type="InterPro" id="IPR036412">
    <property type="entry name" value="HAD-like_sf"/>
</dbReference>
<comment type="caution">
    <text evidence="1">The sequence shown here is derived from an EMBL/GenBank/DDBJ whole genome shotgun (WGS) entry which is preliminary data.</text>
</comment>
<evidence type="ECO:0008006" key="3">
    <source>
        <dbReference type="Google" id="ProtNLM"/>
    </source>
</evidence>
<sequence>MDVHALMASAELISFDFFDTLFFRRVKIPETVFDLIGKKHGLPDFKQMRVAAQQEAFRRMIKDGRREISLRDIYDCFPVTSVPTDVLMADEYALEISLLAPNAEVVSWLESAIAAGKRAVVTSDMYLPRDFFEHALVTHGIGQLPLYVSADRNATKRDFGELFDLLAAEQKVAHASILHIGDNPMGDVQRAKEKGLKAHHYVPAADRALHKSASLASSVAHGLLQSAGHMEIQAGSFEEFGYLYGGPAMVGFLEWIKKQSLKAGFEHVLFLARDGFLLDKIARHHSPDGLPPFLYFMGSRTAFSLAAMTDENFDAYIPFLLSGSIGLSPSELLERIGVPVPAAKLLQDFGLGNDAVVSQALLPRLEHFIKFYRWEILKVCRRNRRALYQYLRSADIKDGARIALVDVGWRGTTQEAFEKAVKPFMELDVTGLYFCLAQTAETRARMASQKMMPMIRSEEFGNNIVNALYEKRLAVEMCFSAPHHSIIGLLPGIDGVEPVYDPGRGDTAETTLHVCDILRGIEKFAADYYSMQRRISTCISPNMLIQPLLEYITQQQVDSFHIFEKVKNFDAWGSSKNLALTLKSYAA</sequence>
<evidence type="ECO:0000313" key="1">
    <source>
        <dbReference type="EMBL" id="RCX09373.1"/>
    </source>
</evidence>
<proteinExistence type="predicted"/>
<dbReference type="Proteomes" id="UP000252174">
    <property type="component" value="Unassembled WGS sequence"/>
</dbReference>
<dbReference type="RefSeq" id="WP_144686947.1">
    <property type="nucleotide sequence ID" value="NZ_QPJU01000005.1"/>
</dbReference>
<dbReference type="EMBL" id="QPJU01000005">
    <property type="protein sequence ID" value="RCX09373.1"/>
    <property type="molecule type" value="Genomic_DNA"/>
</dbReference>
<dbReference type="InterPro" id="IPR023214">
    <property type="entry name" value="HAD_sf"/>
</dbReference>
<dbReference type="OrthoDB" id="1757142at2"/>
<gene>
    <name evidence="1" type="ORF">DFR45_1052</name>
</gene>